<proteinExistence type="predicted"/>
<evidence type="ECO:0000313" key="1">
    <source>
        <dbReference type="Proteomes" id="UP000492821"/>
    </source>
</evidence>
<accession>A0A7E4VF64</accession>
<reference evidence="2" key="2">
    <citation type="submission" date="2020-10" db="UniProtKB">
        <authorList>
            <consortium name="WormBaseParasite"/>
        </authorList>
    </citation>
    <scope>IDENTIFICATION</scope>
</reference>
<protein>
    <submittedName>
        <fullName evidence="2">Cuticular protein</fullName>
    </submittedName>
</protein>
<reference evidence="1" key="1">
    <citation type="journal article" date="2013" name="Genetics">
        <title>The draft genome and transcriptome of Panagrellus redivivus are shaped by the harsh demands of a free-living lifestyle.</title>
        <authorList>
            <person name="Srinivasan J."/>
            <person name="Dillman A.R."/>
            <person name="Macchietto M.G."/>
            <person name="Heikkinen L."/>
            <person name="Lakso M."/>
            <person name="Fracchia K.M."/>
            <person name="Antoshechkin I."/>
            <person name="Mortazavi A."/>
            <person name="Wong G."/>
            <person name="Sternberg P.W."/>
        </authorList>
    </citation>
    <scope>NUCLEOTIDE SEQUENCE [LARGE SCALE GENOMIC DNA]</scope>
    <source>
        <strain evidence="1">MT8872</strain>
    </source>
</reference>
<sequence>MAQYSGYVGFGGPQYAPQPGQFGYAAPPSVYQQAPAQFSGAQSAFGAAAPAAAQSGFGAAAPAGAGFAVAAPAAQGFSNRVAAPASIQALYRGKPAFYDAGRGIYFDGRTAFYDAPQGASQFQQQGAAFGQQQQAFGVQQGFAAGQQQGFAGQQQFAGQQAFPASASASTFTAVENPHVVLGNGTAGNLKEHANALSSQYAFDYAPQYYL</sequence>
<dbReference type="AlphaFoldDB" id="A0A7E4VF64"/>
<organism evidence="1 2">
    <name type="scientific">Panagrellus redivivus</name>
    <name type="common">Microworm</name>
    <dbReference type="NCBI Taxonomy" id="6233"/>
    <lineage>
        <taxon>Eukaryota</taxon>
        <taxon>Metazoa</taxon>
        <taxon>Ecdysozoa</taxon>
        <taxon>Nematoda</taxon>
        <taxon>Chromadorea</taxon>
        <taxon>Rhabditida</taxon>
        <taxon>Tylenchina</taxon>
        <taxon>Panagrolaimomorpha</taxon>
        <taxon>Panagrolaimoidea</taxon>
        <taxon>Panagrolaimidae</taxon>
        <taxon>Panagrellus</taxon>
    </lineage>
</organism>
<dbReference type="WBParaSite" id="Pan_g20123.t1">
    <property type="protein sequence ID" value="Pan_g20123.t1"/>
    <property type="gene ID" value="Pan_g20123"/>
</dbReference>
<evidence type="ECO:0000313" key="2">
    <source>
        <dbReference type="WBParaSite" id="Pan_g20123.t1"/>
    </source>
</evidence>
<dbReference type="Proteomes" id="UP000492821">
    <property type="component" value="Unassembled WGS sequence"/>
</dbReference>
<name>A0A7E4VF64_PANRE</name>
<keyword evidence="1" id="KW-1185">Reference proteome</keyword>